<dbReference type="InterPro" id="IPR013216">
    <property type="entry name" value="Methyltransf_11"/>
</dbReference>
<dbReference type="Gene3D" id="3.40.50.150">
    <property type="entry name" value="Vaccinia Virus protein VP39"/>
    <property type="match status" value="1"/>
</dbReference>
<evidence type="ECO:0000259" key="2">
    <source>
        <dbReference type="Pfam" id="PF08241"/>
    </source>
</evidence>
<keyword evidence="1 3" id="KW-0808">Transferase</keyword>
<accession>A0ABV1RGW3</accession>
<dbReference type="RefSeq" id="WP_350401682.1">
    <property type="nucleotide sequence ID" value="NZ_JBELOE010000200.1"/>
</dbReference>
<keyword evidence="4" id="KW-1185">Reference proteome</keyword>
<evidence type="ECO:0000313" key="4">
    <source>
        <dbReference type="Proteomes" id="UP001467690"/>
    </source>
</evidence>
<dbReference type="EMBL" id="JBELOE010000200">
    <property type="protein sequence ID" value="MER2492178.1"/>
    <property type="molecule type" value="Genomic_DNA"/>
</dbReference>
<dbReference type="PANTHER" id="PTHR44068:SF11">
    <property type="entry name" value="GERANYL DIPHOSPHATE 2-C-METHYLTRANSFERASE"/>
    <property type="match status" value="1"/>
</dbReference>
<protein>
    <submittedName>
        <fullName evidence="3">Class I SAM-dependent methyltransferase</fullName>
        <ecNumber evidence="3">2.1.1.-</ecNumber>
    </submittedName>
</protein>
<dbReference type="GO" id="GO:0032259">
    <property type="term" value="P:methylation"/>
    <property type="evidence" value="ECO:0007669"/>
    <property type="project" value="UniProtKB-KW"/>
</dbReference>
<keyword evidence="3" id="KW-0489">Methyltransferase</keyword>
<reference evidence="3 4" key="1">
    <citation type="submission" date="2024-06" db="EMBL/GenBank/DDBJ databases">
        <authorList>
            <person name="Chen R.Y."/>
        </authorList>
    </citation>
    <scope>NUCLEOTIDE SEQUENCE [LARGE SCALE GENOMIC DNA]</scope>
    <source>
        <strain evidence="3 4">D2</strain>
    </source>
</reference>
<dbReference type="GO" id="GO:0008168">
    <property type="term" value="F:methyltransferase activity"/>
    <property type="evidence" value="ECO:0007669"/>
    <property type="project" value="UniProtKB-KW"/>
</dbReference>
<dbReference type="SUPFAM" id="SSF53335">
    <property type="entry name" value="S-adenosyl-L-methionine-dependent methyltransferases"/>
    <property type="match status" value="1"/>
</dbReference>
<gene>
    <name evidence="3" type="ORF">ABS311_09820</name>
</gene>
<comment type="caution">
    <text evidence="3">The sequence shown here is derived from an EMBL/GenBank/DDBJ whole genome shotgun (WGS) entry which is preliminary data.</text>
</comment>
<evidence type="ECO:0000313" key="3">
    <source>
        <dbReference type="EMBL" id="MER2492178.1"/>
    </source>
</evidence>
<dbReference type="CDD" id="cd02440">
    <property type="entry name" value="AdoMet_MTases"/>
    <property type="match status" value="1"/>
</dbReference>
<dbReference type="InterPro" id="IPR050447">
    <property type="entry name" value="Erg6_SMT_methyltransf"/>
</dbReference>
<proteinExistence type="predicted"/>
<dbReference type="InterPro" id="IPR029063">
    <property type="entry name" value="SAM-dependent_MTases_sf"/>
</dbReference>
<organism evidence="3 4">
    <name type="scientific">Catenovulum sediminis</name>
    <dbReference type="NCBI Taxonomy" id="1740262"/>
    <lineage>
        <taxon>Bacteria</taxon>
        <taxon>Pseudomonadati</taxon>
        <taxon>Pseudomonadota</taxon>
        <taxon>Gammaproteobacteria</taxon>
        <taxon>Alteromonadales</taxon>
        <taxon>Alteromonadaceae</taxon>
        <taxon>Catenovulum</taxon>
    </lineage>
</organism>
<feature type="domain" description="Methyltransferase type 11" evidence="2">
    <location>
        <begin position="40"/>
        <end position="128"/>
    </location>
</feature>
<dbReference type="PANTHER" id="PTHR44068">
    <property type="entry name" value="ZGC:194242"/>
    <property type="match status" value="1"/>
</dbReference>
<evidence type="ECO:0000256" key="1">
    <source>
        <dbReference type="ARBA" id="ARBA00022679"/>
    </source>
</evidence>
<dbReference type="EC" id="2.1.1.-" evidence="3"/>
<name>A0ABV1RGW3_9ALTE</name>
<sequence length="222" mass="25952">MSKYLSVVYNENARPYTNYPQKLCHYLFQTFDFKPGMKLLEPGCGRGEFIRHFKNLGLDVTGIDVCSEAKKLAQELDVYICDIEKQTLPFEDNTFDIIYSKSFIEHLHEPGNYLAEAYRVLKPGGILLTLVPDWEANYKTYFDDFTHRTPFTSISLKDACEMFGFVNVSVYKFRQLPIVWKYPILNYFCALISPLIPVRTKTKFFRWSRELMLIGYAIKPKA</sequence>
<dbReference type="Proteomes" id="UP001467690">
    <property type="component" value="Unassembled WGS sequence"/>
</dbReference>
<dbReference type="Pfam" id="PF08241">
    <property type="entry name" value="Methyltransf_11"/>
    <property type="match status" value="1"/>
</dbReference>